<dbReference type="PANTHER" id="PTHR12110">
    <property type="entry name" value="HYDROXYPYRUVATE ISOMERASE"/>
    <property type="match status" value="1"/>
</dbReference>
<keyword evidence="3" id="KW-1185">Reference proteome</keyword>
<keyword evidence="2" id="KW-0378">Hydrolase</keyword>
<reference evidence="2 3" key="2">
    <citation type="journal article" date="2011" name="ISME J.">
        <title>RNA-seq reveals cooperative metabolic interactions between two termite-gut spirochete species in co-culture.</title>
        <authorList>
            <person name="Rosenthal A.Z."/>
            <person name="Matson E.G."/>
            <person name="Eldar A."/>
            <person name="Leadbetter J.R."/>
        </authorList>
    </citation>
    <scope>NUCLEOTIDE SEQUENCE [LARGE SCALE GENOMIC DNA]</scope>
    <source>
        <strain evidence="3">ATCC BAA-888 / DSM 13862 / ZAS-9</strain>
    </source>
</reference>
<dbReference type="EMBL" id="CP001841">
    <property type="protein sequence ID" value="AEF81456.1"/>
    <property type="molecule type" value="Genomic_DNA"/>
</dbReference>
<protein>
    <submittedName>
        <fullName evidence="2">AP endonuclease, family 2</fullName>
    </submittedName>
</protein>
<dbReference type="KEGG" id="taz:TREAZ_0344"/>
<dbReference type="InParanoid" id="F5YDI2"/>
<evidence type="ECO:0000313" key="3">
    <source>
        <dbReference type="Proteomes" id="UP000009222"/>
    </source>
</evidence>
<dbReference type="Pfam" id="PF01261">
    <property type="entry name" value="AP_endonuc_2"/>
    <property type="match status" value="1"/>
</dbReference>
<proteinExistence type="predicted"/>
<name>F5YDI2_LEAAZ</name>
<dbReference type="SUPFAM" id="SSF51658">
    <property type="entry name" value="Xylose isomerase-like"/>
    <property type="match status" value="1"/>
</dbReference>
<dbReference type="HOGENOM" id="CLU_050006_6_1_12"/>
<evidence type="ECO:0000259" key="1">
    <source>
        <dbReference type="Pfam" id="PF01261"/>
    </source>
</evidence>
<dbReference type="Proteomes" id="UP000009222">
    <property type="component" value="Chromosome"/>
</dbReference>
<dbReference type="PANTHER" id="PTHR12110:SF53">
    <property type="entry name" value="BLR5974 PROTEIN"/>
    <property type="match status" value="1"/>
</dbReference>
<reference evidence="3" key="1">
    <citation type="submission" date="2009-12" db="EMBL/GenBank/DDBJ databases">
        <title>Complete sequence of Treponema azotonutricium strain ZAS-9.</title>
        <authorList>
            <person name="Tetu S.G."/>
            <person name="Matson E."/>
            <person name="Ren Q."/>
            <person name="Seshadri R."/>
            <person name="Elbourne L."/>
            <person name="Hassan K.A."/>
            <person name="Durkin A."/>
            <person name="Radune D."/>
            <person name="Mohamoud Y."/>
            <person name="Shay R."/>
            <person name="Jin S."/>
            <person name="Zhang X."/>
            <person name="Lucey K."/>
            <person name="Ballor N.R."/>
            <person name="Ottesen E."/>
            <person name="Rosenthal R."/>
            <person name="Allen A."/>
            <person name="Leadbetter J.R."/>
            <person name="Paulsen I.T."/>
        </authorList>
    </citation>
    <scope>NUCLEOTIDE SEQUENCE [LARGE SCALE GENOMIC DNA]</scope>
    <source>
        <strain evidence="3">ATCC BAA-888 / DSM 13862 / ZAS-9</strain>
    </source>
</reference>
<dbReference type="AlphaFoldDB" id="F5YDI2"/>
<dbReference type="Gene3D" id="3.20.20.150">
    <property type="entry name" value="Divalent-metal-dependent TIM barrel enzymes"/>
    <property type="match status" value="1"/>
</dbReference>
<organism evidence="2 3">
    <name type="scientific">Leadbettera azotonutricia (strain ATCC BAA-888 / DSM 13862 / ZAS-9)</name>
    <name type="common">Treponema azotonutricium</name>
    <dbReference type="NCBI Taxonomy" id="545695"/>
    <lineage>
        <taxon>Bacteria</taxon>
        <taxon>Pseudomonadati</taxon>
        <taxon>Spirochaetota</taxon>
        <taxon>Spirochaetia</taxon>
        <taxon>Spirochaetales</taxon>
        <taxon>Breznakiellaceae</taxon>
        <taxon>Leadbettera</taxon>
    </lineage>
</organism>
<dbReference type="STRING" id="545695.TREAZ_0344"/>
<feature type="domain" description="Xylose isomerase-like TIM barrel" evidence="1">
    <location>
        <begin position="25"/>
        <end position="291"/>
    </location>
</feature>
<dbReference type="InterPro" id="IPR013022">
    <property type="entry name" value="Xyl_isomerase-like_TIM-brl"/>
</dbReference>
<dbReference type="InterPro" id="IPR050312">
    <property type="entry name" value="IolE/XylAMocC-like"/>
</dbReference>
<sequence length="296" mass="32596">MKIGISSYCFSKLFKAGNFTLFDAIEYAKKIGFDAIEFTDLPALKGALQGTASGKTTADFALDVRKACEKAGLEITCYAVSADLLYGSDGDTKKEIERIKGCVDIAKILGASHLRHDACWGLKDTSKGRNWRDAIRIMAPAIREITEYAAGQGIRTMTENHGYFLQDSARMEKLVLAVDHPNYGLLVDMGNFMCADEESVKALANAMPYAFHVHAKDFLWKSGAEPQPDDSWFPTRAGNHLRGTILGHGVVSVAQCLDYIKGCNYQGTISLEFEGSEEPLEAVRRGYEFLKGHSTR</sequence>
<dbReference type="RefSeq" id="WP_015711596.1">
    <property type="nucleotide sequence ID" value="NC_015577.1"/>
</dbReference>
<accession>F5YDI2</accession>
<keyword evidence="2" id="KW-0255">Endonuclease</keyword>
<dbReference type="InterPro" id="IPR036237">
    <property type="entry name" value="Xyl_isomerase-like_sf"/>
</dbReference>
<gene>
    <name evidence="2" type="ordered locus">TREAZ_0344</name>
</gene>
<dbReference type="eggNOG" id="COG1082">
    <property type="taxonomic scope" value="Bacteria"/>
</dbReference>
<dbReference type="GO" id="GO:0004519">
    <property type="term" value="F:endonuclease activity"/>
    <property type="evidence" value="ECO:0007669"/>
    <property type="project" value="UniProtKB-KW"/>
</dbReference>
<evidence type="ECO:0000313" key="2">
    <source>
        <dbReference type="EMBL" id="AEF81456.1"/>
    </source>
</evidence>
<keyword evidence="2" id="KW-0540">Nuclease</keyword>